<dbReference type="AlphaFoldDB" id="A0A8R1HIE3"/>
<dbReference type="Proteomes" id="UP000005237">
    <property type="component" value="Unassembled WGS sequence"/>
</dbReference>
<dbReference type="PANTHER" id="PTHR38624:SF1">
    <property type="entry name" value="KIF-BINDING PROTEIN"/>
    <property type="match status" value="1"/>
</dbReference>
<evidence type="ECO:0000259" key="1">
    <source>
        <dbReference type="Pfam" id="PF24944"/>
    </source>
</evidence>
<reference evidence="2" key="2">
    <citation type="submission" date="2022-06" db="UniProtKB">
        <authorList>
            <consortium name="EnsemblMetazoa"/>
        </authorList>
    </citation>
    <scope>IDENTIFICATION</scope>
    <source>
        <strain evidence="2">DF5081</strain>
    </source>
</reference>
<keyword evidence="3" id="KW-1185">Reference proteome</keyword>
<dbReference type="EnsemblMetazoa" id="CJA02582.1">
    <property type="protein sequence ID" value="CJA02582.1"/>
    <property type="gene ID" value="WBGene00121786"/>
</dbReference>
<dbReference type="Pfam" id="PF24944">
    <property type="entry name" value="DUF7758"/>
    <property type="match status" value="1"/>
</dbReference>
<feature type="domain" description="DUF7758" evidence="1">
    <location>
        <begin position="54"/>
        <end position="150"/>
    </location>
</feature>
<protein>
    <recommendedName>
        <fullName evidence="1">DUF7758 domain-containing protein</fullName>
    </recommendedName>
</protein>
<organism evidence="2 3">
    <name type="scientific">Caenorhabditis japonica</name>
    <dbReference type="NCBI Taxonomy" id="281687"/>
    <lineage>
        <taxon>Eukaryota</taxon>
        <taxon>Metazoa</taxon>
        <taxon>Ecdysozoa</taxon>
        <taxon>Nematoda</taxon>
        <taxon>Chromadorea</taxon>
        <taxon>Rhabditida</taxon>
        <taxon>Rhabditina</taxon>
        <taxon>Rhabditomorpha</taxon>
        <taxon>Rhabditoidea</taxon>
        <taxon>Rhabditidae</taxon>
        <taxon>Peloderinae</taxon>
        <taxon>Caenorhabditis</taxon>
    </lineage>
</organism>
<name>A0A8R1HIE3_CAEJA</name>
<sequence length="211" mass="23908">MSDNRDEAFKKAMELVDAGNLEEALNAIETFTSESGIEYSLSEIKTINVIICEKLTSCSFDDKKSACFSCLPLLEDLKITKSAEWLELYTDAVYEVFSKLSRCARDEERSNAWSRLKDIFYEISLAAKKIWKDKNAPGGLEVYVSYAKLVKSYLDVADEDSFKICENYAKEAKYVGKGVLGDEEYLDAKKSIDSINKLINNAKQEKEFLSD</sequence>
<accession>A0A8R1HIE3</accession>
<proteinExistence type="predicted"/>
<evidence type="ECO:0000313" key="3">
    <source>
        <dbReference type="Proteomes" id="UP000005237"/>
    </source>
</evidence>
<dbReference type="InterPro" id="IPR056660">
    <property type="entry name" value="DUF7758"/>
</dbReference>
<dbReference type="PANTHER" id="PTHR38624">
    <property type="entry name" value="PROTEIN CBG08397-RELATED"/>
    <property type="match status" value="1"/>
</dbReference>
<evidence type="ECO:0000313" key="2">
    <source>
        <dbReference type="EnsemblMetazoa" id="CJA02582.1"/>
    </source>
</evidence>
<reference evidence="3" key="1">
    <citation type="submission" date="2010-08" db="EMBL/GenBank/DDBJ databases">
        <authorList>
            <consortium name="Caenorhabditis japonica Sequencing Consortium"/>
            <person name="Wilson R.K."/>
        </authorList>
    </citation>
    <scope>NUCLEOTIDE SEQUENCE [LARGE SCALE GENOMIC DNA]</scope>
    <source>
        <strain evidence="3">DF5081</strain>
    </source>
</reference>